<dbReference type="AlphaFoldDB" id="A0AA96WFK8"/>
<gene>
    <name evidence="2" type="ORF">HJG54_16330</name>
</gene>
<evidence type="ECO:0000256" key="1">
    <source>
        <dbReference type="SAM" id="MobiDB-lite"/>
    </source>
</evidence>
<reference evidence="2" key="1">
    <citation type="submission" date="2020-05" db="EMBL/GenBank/DDBJ databases">
        <authorList>
            <person name="Zhu T."/>
            <person name="Keshari N."/>
            <person name="Lu X."/>
        </authorList>
    </citation>
    <scope>NUCLEOTIDE SEQUENCE</scope>
    <source>
        <strain evidence="2">NK1-12</strain>
    </source>
</reference>
<evidence type="ECO:0000313" key="2">
    <source>
        <dbReference type="EMBL" id="WNZ24268.1"/>
    </source>
</evidence>
<sequence length="180" mass="19959">MSDETTPNAPETEASAPAPNPEAKPDAAEASAQKPARAPKADAGEKPAKPPKKEKPPALEDKPFPEFIEQHFLPGLKQTLAKVGISDLDLKFEKRKLPIAALGDDECWQVIGHWQGGQRQFNIIFSKEDIQAPKFFTCADNGAQPTLIESFMIDERKVNLDLLLLYTVQRLNGQKWLVMN</sequence>
<dbReference type="PANTHER" id="PTHR36341">
    <property type="entry name" value="DUF2996 FAMILY PROTEIN"/>
    <property type="match status" value="1"/>
</dbReference>
<dbReference type="Pfam" id="PF11210">
    <property type="entry name" value="DUF2996"/>
    <property type="match status" value="1"/>
</dbReference>
<accession>A0AA96WFK8</accession>
<name>A0AA96WFK8_9CYAN</name>
<feature type="compositionally biased region" description="Basic and acidic residues" evidence="1">
    <location>
        <begin position="39"/>
        <end position="63"/>
    </location>
</feature>
<dbReference type="InterPro" id="IPR021374">
    <property type="entry name" value="DUF2996"/>
</dbReference>
<dbReference type="EMBL" id="CP053586">
    <property type="protein sequence ID" value="WNZ24268.1"/>
    <property type="molecule type" value="Genomic_DNA"/>
</dbReference>
<organism evidence="2">
    <name type="scientific">Leptolyngbya sp. NK1-12</name>
    <dbReference type="NCBI Taxonomy" id="2547451"/>
    <lineage>
        <taxon>Bacteria</taxon>
        <taxon>Bacillati</taxon>
        <taxon>Cyanobacteriota</taxon>
        <taxon>Cyanophyceae</taxon>
        <taxon>Leptolyngbyales</taxon>
        <taxon>Leptolyngbyaceae</taxon>
        <taxon>Leptolyngbya group</taxon>
        <taxon>Leptolyngbya</taxon>
    </lineage>
</organism>
<protein>
    <submittedName>
        <fullName evidence="2">DUF2996 domain-containing protein</fullName>
    </submittedName>
</protein>
<proteinExistence type="predicted"/>
<dbReference type="RefSeq" id="WP_316429995.1">
    <property type="nucleotide sequence ID" value="NZ_CP053586.1"/>
</dbReference>
<dbReference type="PANTHER" id="PTHR36341:SF3">
    <property type="entry name" value="DUF2996 FAMILY PROTEIN"/>
    <property type="match status" value="1"/>
</dbReference>
<feature type="region of interest" description="Disordered" evidence="1">
    <location>
        <begin position="1"/>
        <end position="63"/>
    </location>
</feature>